<dbReference type="SMART" id="SM00471">
    <property type="entry name" value="HDc"/>
    <property type="match status" value="1"/>
</dbReference>
<dbReference type="PANTHER" id="PTHR45228">
    <property type="entry name" value="CYCLIC DI-GMP PHOSPHODIESTERASE TM_0186-RELATED"/>
    <property type="match status" value="1"/>
</dbReference>
<dbReference type="InterPro" id="IPR006675">
    <property type="entry name" value="HDIG_dom"/>
</dbReference>
<accession>A0A1I4DYX6</accession>
<feature type="domain" description="HD-GYP" evidence="1">
    <location>
        <begin position="269"/>
        <end position="460"/>
    </location>
</feature>
<evidence type="ECO:0000313" key="2">
    <source>
        <dbReference type="EMBL" id="SFK97467.1"/>
    </source>
</evidence>
<dbReference type="Gene3D" id="1.10.3210.10">
    <property type="entry name" value="Hypothetical protein af1432"/>
    <property type="match status" value="2"/>
</dbReference>
<reference evidence="2 3" key="1">
    <citation type="submission" date="2016-10" db="EMBL/GenBank/DDBJ databases">
        <authorList>
            <person name="de Groot N.N."/>
        </authorList>
    </citation>
    <scope>NUCLEOTIDE SEQUENCE [LARGE SCALE GENOMIC DNA]</scope>
    <source>
        <strain evidence="2 3">DSM 16199</strain>
    </source>
</reference>
<dbReference type="STRING" id="195913.SAMN04488004_105105"/>
<dbReference type="InterPro" id="IPR052020">
    <property type="entry name" value="Cyclic_di-GMP/3'3'-cGAMP_PDE"/>
</dbReference>
<dbReference type="SUPFAM" id="SSF109604">
    <property type="entry name" value="HD-domain/PDEase-like"/>
    <property type="match status" value="2"/>
</dbReference>
<keyword evidence="3" id="KW-1185">Reference proteome</keyword>
<dbReference type="Pfam" id="PF13487">
    <property type="entry name" value="HD_5"/>
    <property type="match status" value="2"/>
</dbReference>
<organism evidence="2 3">
    <name type="scientific">Loktanella salsilacus</name>
    <dbReference type="NCBI Taxonomy" id="195913"/>
    <lineage>
        <taxon>Bacteria</taxon>
        <taxon>Pseudomonadati</taxon>
        <taxon>Pseudomonadota</taxon>
        <taxon>Alphaproteobacteria</taxon>
        <taxon>Rhodobacterales</taxon>
        <taxon>Roseobacteraceae</taxon>
        <taxon>Loktanella</taxon>
    </lineage>
</organism>
<dbReference type="PANTHER" id="PTHR45228:SF5">
    <property type="entry name" value="CYCLIC DI-GMP PHOSPHODIESTERASE VC_1348-RELATED"/>
    <property type="match status" value="1"/>
</dbReference>
<dbReference type="CDD" id="cd00077">
    <property type="entry name" value="HDc"/>
    <property type="match status" value="1"/>
</dbReference>
<protein>
    <submittedName>
        <fullName evidence="2">HDIG domain-containing protein</fullName>
    </submittedName>
</protein>
<sequence length="460" mass="49630">MLLHPAPMIPASPVPALRLADVLGPLSHALDLTEGQAPGHCVRCTYIGTRIGDALGLSAPDMDDLFYTLLLKDLGCSSNAARICELYLADDLTFKRDFKTIDTSLTAALRFVFAQTGLDSGLSERFRAIVNILQNGGDIARNLIETRCHRGADIAARLRFSATVQDGIRNLDEHWNGGGRPLGLMGAAIPLNAQIALLAQIIDIFHTAGGRDAARVEATRRAGTWFDPALIATFTKLARDPGFWADLTNPQLEAAVFTLPAAQRSTPVDESYLDDIAQAFSDVVDAKSSFTADHSSRVTLYADMIAEQMGHSAAHRRWLRRGALLHDLGKLGVSNQVLDKPGKLNAAEWACIREHPGAGSAILTRISAFADIAPIARDHHERLDGTGYPNGRCADDLGQDIRIVTVSDVFDALSATRPYRDAMPITDVLAILDKDRGTAFDPDCIDALRAGLDDLAKAAH</sequence>
<dbReference type="GO" id="GO:0008081">
    <property type="term" value="F:phosphoric diester hydrolase activity"/>
    <property type="evidence" value="ECO:0007669"/>
    <property type="project" value="UniProtKB-ARBA"/>
</dbReference>
<proteinExistence type="predicted"/>
<dbReference type="InterPro" id="IPR037522">
    <property type="entry name" value="HD_GYP_dom"/>
</dbReference>
<dbReference type="RefSeq" id="WP_245754146.1">
    <property type="nucleotide sequence ID" value="NZ_FOTF01000005.1"/>
</dbReference>
<evidence type="ECO:0000313" key="3">
    <source>
        <dbReference type="Proteomes" id="UP000199550"/>
    </source>
</evidence>
<dbReference type="NCBIfam" id="TIGR00277">
    <property type="entry name" value="HDIG"/>
    <property type="match status" value="1"/>
</dbReference>
<dbReference type="InterPro" id="IPR003607">
    <property type="entry name" value="HD/PDEase_dom"/>
</dbReference>
<dbReference type="PROSITE" id="PS51832">
    <property type="entry name" value="HD_GYP"/>
    <property type="match status" value="1"/>
</dbReference>
<name>A0A1I4DYX6_9RHOB</name>
<gene>
    <name evidence="2" type="ORF">SAMN04488004_105105</name>
</gene>
<dbReference type="Proteomes" id="UP000199550">
    <property type="component" value="Unassembled WGS sequence"/>
</dbReference>
<evidence type="ECO:0000259" key="1">
    <source>
        <dbReference type="PROSITE" id="PS51832"/>
    </source>
</evidence>
<dbReference type="EMBL" id="FOTF01000005">
    <property type="protein sequence ID" value="SFK97467.1"/>
    <property type="molecule type" value="Genomic_DNA"/>
</dbReference>
<dbReference type="AlphaFoldDB" id="A0A1I4DYX6"/>